<dbReference type="AlphaFoldDB" id="A0A7T0BYN9"/>
<feature type="region of interest" description="Disordered" evidence="1">
    <location>
        <begin position="33"/>
        <end position="60"/>
    </location>
</feature>
<gene>
    <name evidence="2" type="ORF">G3M70_16190</name>
</gene>
<dbReference type="KEGG" id="nli:G3M70_16190"/>
<dbReference type="Proteomes" id="UP000594688">
    <property type="component" value="Chromosome"/>
</dbReference>
<reference evidence="2 3" key="1">
    <citation type="submission" date="2020-02" db="EMBL/GenBank/DDBJ databases">
        <title>Genomic and physiological characterization of two novel Nitrospinaceae genera.</title>
        <authorList>
            <person name="Mueller A.J."/>
            <person name="Jung M.-Y."/>
            <person name="Strachan C.R."/>
            <person name="Herbold C.W."/>
            <person name="Kirkegaard R.H."/>
            <person name="Daims H."/>
        </authorList>
    </citation>
    <scope>NUCLEOTIDE SEQUENCE [LARGE SCALE GENOMIC DNA]</scope>
    <source>
        <strain evidence="2">EB</strain>
    </source>
</reference>
<evidence type="ECO:0000313" key="2">
    <source>
        <dbReference type="EMBL" id="QPJ63332.1"/>
    </source>
</evidence>
<organism evidence="2 3">
    <name type="scientific">Candidatus Nitronauta litoralis</name>
    <dbReference type="NCBI Taxonomy" id="2705533"/>
    <lineage>
        <taxon>Bacteria</taxon>
        <taxon>Pseudomonadati</taxon>
        <taxon>Nitrospinota/Tectimicrobiota group</taxon>
        <taxon>Nitrospinota</taxon>
        <taxon>Nitrospinia</taxon>
        <taxon>Nitrospinales</taxon>
        <taxon>Nitrospinaceae</taxon>
        <taxon>Candidatus Nitronauta</taxon>
    </lineage>
</organism>
<sequence length="318" mass="35392">MDWEGDYDPGRVVAVAIDQRGILSPNILWEKSDAPVKNDDEGEDDPLAMDTGEDVSSEKEKQKKLPVQFVLEGELQVFSPHVEVPASMIGLNIEDDYLAEVHLHLKLVDNFTQRIISQKYFWAVGHGGIEPFPNTEESLIPGHPDFQKTSMGHAIENLTEKIFQYLSGFLNEIPLDSQVLFVDEDQETVTLNVGRKHGVKIGDEFTIYKLTPNLEDPITGADLGDHFKRLGAVRVSETGEGFSEAVLLVGTNLKRGLIARGEKFPINVLDKTGQASGSDLAAIESNRPFEDLVRERNYPRGTITSFDFFSILGFELGF</sequence>
<name>A0A7T0BYN9_9BACT</name>
<dbReference type="InterPro" id="IPR038165">
    <property type="entry name" value="FlgT_C_sf"/>
</dbReference>
<proteinExistence type="predicted"/>
<dbReference type="EMBL" id="CP048685">
    <property type="protein sequence ID" value="QPJ63332.1"/>
    <property type="molecule type" value="Genomic_DNA"/>
</dbReference>
<accession>A0A7T0BYN9</accession>
<dbReference type="Gene3D" id="2.40.10.410">
    <property type="entry name" value="FlgT, C-terminal domain"/>
    <property type="match status" value="1"/>
</dbReference>
<evidence type="ECO:0000256" key="1">
    <source>
        <dbReference type="SAM" id="MobiDB-lite"/>
    </source>
</evidence>
<protein>
    <submittedName>
        <fullName evidence="2">Uncharacterized protein</fullName>
    </submittedName>
</protein>
<feature type="compositionally biased region" description="Acidic residues" evidence="1">
    <location>
        <begin position="40"/>
        <end position="55"/>
    </location>
</feature>
<evidence type="ECO:0000313" key="3">
    <source>
        <dbReference type="Proteomes" id="UP000594688"/>
    </source>
</evidence>